<dbReference type="EC" id="2.7.13.3" evidence="2"/>
<keyword evidence="4" id="KW-0808">Transferase</keyword>
<evidence type="ECO:0000259" key="8">
    <source>
        <dbReference type="PROSITE" id="PS50109"/>
    </source>
</evidence>
<keyword evidence="3" id="KW-0597">Phosphoprotein</keyword>
<proteinExistence type="predicted"/>
<keyword evidence="7" id="KW-0472">Membrane</keyword>
<accession>A0A2S7SWV6</accession>
<dbReference type="AlphaFoldDB" id="A0A2S7SWV6"/>
<dbReference type="PROSITE" id="PS50109">
    <property type="entry name" value="HIS_KIN"/>
    <property type="match status" value="1"/>
</dbReference>
<dbReference type="GO" id="GO:0000155">
    <property type="term" value="F:phosphorelay sensor kinase activity"/>
    <property type="evidence" value="ECO:0007669"/>
    <property type="project" value="InterPro"/>
</dbReference>
<evidence type="ECO:0000256" key="5">
    <source>
        <dbReference type="ARBA" id="ARBA00022777"/>
    </source>
</evidence>
<evidence type="ECO:0000256" key="7">
    <source>
        <dbReference type="SAM" id="Phobius"/>
    </source>
</evidence>
<dbReference type="OrthoDB" id="9766459at2"/>
<dbReference type="SMART" id="SM00387">
    <property type="entry name" value="HATPase_c"/>
    <property type="match status" value="1"/>
</dbReference>
<dbReference type="InterPro" id="IPR036890">
    <property type="entry name" value="HATPase_C_sf"/>
</dbReference>
<dbReference type="Gene3D" id="3.30.565.10">
    <property type="entry name" value="Histidine kinase-like ATPase, C-terminal domain"/>
    <property type="match status" value="1"/>
</dbReference>
<comment type="catalytic activity">
    <reaction evidence="1">
        <text>ATP + protein L-histidine = ADP + protein N-phospho-L-histidine.</text>
        <dbReference type="EC" id="2.7.13.3"/>
    </reaction>
</comment>
<keyword evidence="6" id="KW-0902">Two-component regulatory system</keyword>
<keyword evidence="10" id="KW-1185">Reference proteome</keyword>
<evidence type="ECO:0000256" key="3">
    <source>
        <dbReference type="ARBA" id="ARBA00022553"/>
    </source>
</evidence>
<dbReference type="Proteomes" id="UP000239872">
    <property type="component" value="Unassembled WGS sequence"/>
</dbReference>
<dbReference type="PANTHER" id="PTHR43711:SF26">
    <property type="entry name" value="SENSOR HISTIDINE KINASE RCSC"/>
    <property type="match status" value="1"/>
</dbReference>
<organism evidence="9 10">
    <name type="scientific">Flavipsychrobacter stenotrophus</name>
    <dbReference type="NCBI Taxonomy" id="2077091"/>
    <lineage>
        <taxon>Bacteria</taxon>
        <taxon>Pseudomonadati</taxon>
        <taxon>Bacteroidota</taxon>
        <taxon>Chitinophagia</taxon>
        <taxon>Chitinophagales</taxon>
        <taxon>Chitinophagaceae</taxon>
        <taxon>Flavipsychrobacter</taxon>
    </lineage>
</organism>
<evidence type="ECO:0000256" key="2">
    <source>
        <dbReference type="ARBA" id="ARBA00012438"/>
    </source>
</evidence>
<comment type="caution">
    <text evidence="9">The sequence shown here is derived from an EMBL/GenBank/DDBJ whole genome shotgun (WGS) entry which is preliminary data.</text>
</comment>
<sequence length="473" mass="53340">MISPIDTNEKSHTRKKGNVFLFALFSSILLIGINYYTITILSDVRAYVNGESEYSKGQKDASFFLTAYIDLRDEAYWHQFNKSISVPIGDRIARVNLKAGSDDSVIARGFLAARNHPDDVAGMIWMFRTFQHTWFMEEPIAIWRDADSLNVQLVQLANDMHTKIGNRPLTMEEKENSVRMINALSSVLSEKEHAFSGVLGSKSRAISSLLLVANILFICVILGSLTYYVVSMMSKLDESNRLLGEKNIELLNASKELDTFVYSLSHDLRAPITSIKGLVYIAHQEPNPDGVKDYLVMIDGLIDKQDAFIKEIIDFFRNKRSSLVVKEVSLATVVDDVVNNNKYTELAQQMEIRKEVNITTIQCDELRLKMILNNLVSNAIKYSDPNKTDRWLVVRANRIEGNVVIEVEDNGVGIEKENFEKIFQMFFVTSNDNRGTGLGLYILKQNVEKLKGEISVSSEVNVGTKISVSLPAL</sequence>
<reference evidence="9 10" key="1">
    <citation type="submission" date="2018-01" db="EMBL/GenBank/DDBJ databases">
        <title>A novel member of the phylum Bacteroidetes isolated from glacier ice.</title>
        <authorList>
            <person name="Liu Q."/>
            <person name="Xin Y.-H."/>
        </authorList>
    </citation>
    <scope>NUCLEOTIDE SEQUENCE [LARGE SCALE GENOMIC DNA]</scope>
    <source>
        <strain evidence="9 10">RB1R16</strain>
    </source>
</reference>
<dbReference type="RefSeq" id="WP_105039829.1">
    <property type="nucleotide sequence ID" value="NZ_PPSL01000003.1"/>
</dbReference>
<keyword evidence="7" id="KW-1133">Transmembrane helix</keyword>
<feature type="domain" description="Histidine kinase" evidence="8">
    <location>
        <begin position="263"/>
        <end position="473"/>
    </location>
</feature>
<protein>
    <recommendedName>
        <fullName evidence="2">histidine kinase</fullName>
        <ecNumber evidence="2">2.7.13.3</ecNumber>
    </recommendedName>
</protein>
<dbReference type="SUPFAM" id="SSF55874">
    <property type="entry name" value="ATPase domain of HSP90 chaperone/DNA topoisomerase II/histidine kinase"/>
    <property type="match status" value="1"/>
</dbReference>
<dbReference type="InterPro" id="IPR003661">
    <property type="entry name" value="HisK_dim/P_dom"/>
</dbReference>
<keyword evidence="5 9" id="KW-0418">Kinase</keyword>
<dbReference type="Pfam" id="PF02518">
    <property type="entry name" value="HATPase_c"/>
    <property type="match status" value="1"/>
</dbReference>
<dbReference type="PRINTS" id="PR00344">
    <property type="entry name" value="BCTRLSENSOR"/>
</dbReference>
<dbReference type="InterPro" id="IPR036097">
    <property type="entry name" value="HisK_dim/P_sf"/>
</dbReference>
<dbReference type="PANTHER" id="PTHR43711">
    <property type="entry name" value="TWO-COMPONENT HISTIDINE KINASE"/>
    <property type="match status" value="1"/>
</dbReference>
<evidence type="ECO:0000256" key="6">
    <source>
        <dbReference type="ARBA" id="ARBA00023012"/>
    </source>
</evidence>
<evidence type="ECO:0000313" key="9">
    <source>
        <dbReference type="EMBL" id="PQJ11101.1"/>
    </source>
</evidence>
<name>A0A2S7SWV6_9BACT</name>
<dbReference type="CDD" id="cd00082">
    <property type="entry name" value="HisKA"/>
    <property type="match status" value="1"/>
</dbReference>
<dbReference type="InterPro" id="IPR003594">
    <property type="entry name" value="HATPase_dom"/>
</dbReference>
<dbReference type="SUPFAM" id="SSF47384">
    <property type="entry name" value="Homodimeric domain of signal transducing histidine kinase"/>
    <property type="match status" value="1"/>
</dbReference>
<evidence type="ECO:0000256" key="1">
    <source>
        <dbReference type="ARBA" id="ARBA00000085"/>
    </source>
</evidence>
<dbReference type="SMART" id="SM00388">
    <property type="entry name" value="HisKA"/>
    <property type="match status" value="1"/>
</dbReference>
<gene>
    <name evidence="9" type="ORF">CJD36_014125</name>
</gene>
<feature type="transmembrane region" description="Helical" evidence="7">
    <location>
        <begin position="209"/>
        <end position="230"/>
    </location>
</feature>
<dbReference type="InterPro" id="IPR004358">
    <property type="entry name" value="Sig_transdc_His_kin-like_C"/>
</dbReference>
<evidence type="ECO:0000313" key="10">
    <source>
        <dbReference type="Proteomes" id="UP000239872"/>
    </source>
</evidence>
<evidence type="ECO:0000256" key="4">
    <source>
        <dbReference type="ARBA" id="ARBA00022679"/>
    </source>
</evidence>
<keyword evidence="7" id="KW-0812">Transmembrane</keyword>
<dbReference type="Gene3D" id="1.10.287.130">
    <property type="match status" value="1"/>
</dbReference>
<dbReference type="InterPro" id="IPR050736">
    <property type="entry name" value="Sensor_HK_Regulatory"/>
</dbReference>
<dbReference type="Pfam" id="PF00512">
    <property type="entry name" value="HisKA"/>
    <property type="match status" value="1"/>
</dbReference>
<dbReference type="EMBL" id="PPSL01000003">
    <property type="protein sequence ID" value="PQJ11101.1"/>
    <property type="molecule type" value="Genomic_DNA"/>
</dbReference>
<dbReference type="InterPro" id="IPR005467">
    <property type="entry name" value="His_kinase_dom"/>
</dbReference>
<feature type="transmembrane region" description="Helical" evidence="7">
    <location>
        <begin position="20"/>
        <end position="38"/>
    </location>
</feature>